<feature type="transmembrane region" description="Helical" evidence="2">
    <location>
        <begin position="94"/>
        <end position="113"/>
    </location>
</feature>
<feature type="compositionally biased region" description="Basic residues" evidence="1">
    <location>
        <begin position="1"/>
        <end position="13"/>
    </location>
</feature>
<evidence type="ECO:0000256" key="2">
    <source>
        <dbReference type="SAM" id="Phobius"/>
    </source>
</evidence>
<evidence type="ECO:0000256" key="1">
    <source>
        <dbReference type="SAM" id="MobiDB-lite"/>
    </source>
</evidence>
<reference evidence="3" key="1">
    <citation type="journal article" date="2014" name="Genome Biol. Evol.">
        <title>Pangenome evidence for extensive interdomain horizontal transfer affecting lineage core and shell genes in uncultured planktonic thaumarchaeota and euryarchaeota.</title>
        <authorList>
            <person name="Deschamps P."/>
            <person name="Zivanovic Y."/>
            <person name="Moreira D."/>
            <person name="Rodriguez-Valera F."/>
            <person name="Lopez-Garcia P."/>
        </authorList>
    </citation>
    <scope>NUCLEOTIDE SEQUENCE</scope>
</reference>
<feature type="region of interest" description="Disordered" evidence="1">
    <location>
        <begin position="1"/>
        <end position="29"/>
    </location>
</feature>
<feature type="transmembrane region" description="Helical" evidence="2">
    <location>
        <begin position="68"/>
        <end position="88"/>
    </location>
</feature>
<protein>
    <submittedName>
        <fullName evidence="3">Uncharacterized protein</fullName>
    </submittedName>
</protein>
<accession>A0A075I057</accession>
<sequence>MTKWTRMRRRKEKKRAEEASARTEAEVEGKLTEPEKIFKNVHQSQEIEKLESTKTFKPNTILAQIPRYAYLLAIFALFAGVFFPLITPGVSFDHVIQGTATLFLGLVGAILLFKAATSDQRRGIFIAVGFALITISLVLIYHILEEFSSLYS</sequence>
<proteinExistence type="predicted"/>
<organism evidence="3">
    <name type="scientific">uncultured marine thaumarchaeote KM3_86_G02</name>
    <dbReference type="NCBI Taxonomy" id="1456323"/>
    <lineage>
        <taxon>Archaea</taxon>
        <taxon>Nitrososphaerota</taxon>
        <taxon>environmental samples</taxon>
    </lineage>
</organism>
<keyword evidence="2" id="KW-0472">Membrane</keyword>
<evidence type="ECO:0000313" key="3">
    <source>
        <dbReference type="EMBL" id="AIF19413.1"/>
    </source>
</evidence>
<feature type="compositionally biased region" description="Basic and acidic residues" evidence="1">
    <location>
        <begin position="14"/>
        <end position="29"/>
    </location>
</feature>
<keyword evidence="2" id="KW-0812">Transmembrane</keyword>
<feature type="transmembrane region" description="Helical" evidence="2">
    <location>
        <begin position="125"/>
        <end position="144"/>
    </location>
</feature>
<dbReference type="EMBL" id="KF901137">
    <property type="protein sequence ID" value="AIF19413.1"/>
    <property type="molecule type" value="Genomic_DNA"/>
</dbReference>
<keyword evidence="2" id="KW-1133">Transmembrane helix</keyword>
<dbReference type="AlphaFoldDB" id="A0A075I057"/>
<name>A0A075I057_9ARCH</name>